<keyword evidence="4 12" id="KW-1133">Transmembrane helix</keyword>
<feature type="transmembrane region" description="Helical" evidence="12">
    <location>
        <begin position="198"/>
        <end position="219"/>
    </location>
</feature>
<comment type="subcellular location">
    <subcellularLocation>
        <location evidence="1">Membrane</location>
        <topology evidence="1">Multi-pass membrane protein</topology>
    </subcellularLocation>
</comment>
<dbReference type="CDD" id="cd17502">
    <property type="entry name" value="MFS_Azr1_MDR_like"/>
    <property type="match status" value="1"/>
</dbReference>
<dbReference type="GO" id="GO:0004497">
    <property type="term" value="F:monooxygenase activity"/>
    <property type="evidence" value="ECO:0007669"/>
    <property type="project" value="InterPro"/>
</dbReference>
<dbReference type="InterPro" id="IPR036259">
    <property type="entry name" value="MFS_trans_sf"/>
</dbReference>
<dbReference type="Gene3D" id="1.10.630.10">
    <property type="entry name" value="Cytochrome P450"/>
    <property type="match status" value="1"/>
</dbReference>
<evidence type="ECO:0000259" key="14">
    <source>
        <dbReference type="PROSITE" id="PS50850"/>
    </source>
</evidence>
<keyword evidence="2 12" id="KW-0812">Transmembrane</keyword>
<dbReference type="GO" id="GO:0020037">
    <property type="term" value="F:heme binding"/>
    <property type="evidence" value="ECO:0007669"/>
    <property type="project" value="InterPro"/>
</dbReference>
<dbReference type="CDD" id="cd00067">
    <property type="entry name" value="GAL4"/>
    <property type="match status" value="1"/>
</dbReference>
<dbReference type="InterPro" id="IPR013700">
    <property type="entry name" value="AflR"/>
</dbReference>
<dbReference type="GO" id="GO:0045122">
    <property type="term" value="P:aflatoxin biosynthetic process"/>
    <property type="evidence" value="ECO:0007669"/>
    <property type="project" value="InterPro"/>
</dbReference>
<feature type="transmembrane region" description="Helical" evidence="12">
    <location>
        <begin position="463"/>
        <end position="483"/>
    </location>
</feature>
<feature type="domain" description="Zn(2)-C6 fungal-type" evidence="13">
    <location>
        <begin position="545"/>
        <end position="575"/>
    </location>
</feature>
<dbReference type="GO" id="GO:0005634">
    <property type="term" value="C:nucleus"/>
    <property type="evidence" value="ECO:0007669"/>
    <property type="project" value="InterPro"/>
</dbReference>
<dbReference type="GO" id="GO:0022857">
    <property type="term" value="F:transmembrane transporter activity"/>
    <property type="evidence" value="ECO:0007669"/>
    <property type="project" value="InterPro"/>
</dbReference>
<dbReference type="GO" id="GO:0005506">
    <property type="term" value="F:iron ion binding"/>
    <property type="evidence" value="ECO:0007669"/>
    <property type="project" value="InterPro"/>
</dbReference>
<feature type="transmembrane region" description="Helical" evidence="12">
    <location>
        <begin position="360"/>
        <end position="381"/>
    </location>
</feature>
<evidence type="ECO:0000313" key="15">
    <source>
        <dbReference type="EMBL" id="EEA23504.1"/>
    </source>
</evidence>
<feature type="transmembrane region" description="Helical" evidence="12">
    <location>
        <begin position="328"/>
        <end position="348"/>
    </location>
</feature>
<dbReference type="PRINTS" id="PR00755">
    <property type="entry name" value="AFLATOXINBRP"/>
</dbReference>
<dbReference type="AlphaFoldDB" id="B6QJN0"/>
<feature type="transmembrane region" description="Helical" evidence="12">
    <location>
        <begin position="92"/>
        <end position="115"/>
    </location>
</feature>
<dbReference type="InterPro" id="IPR017972">
    <property type="entry name" value="Cyt_P450_CS"/>
</dbReference>
<feature type="domain" description="Major facilitator superfamily (MFS) profile" evidence="14">
    <location>
        <begin position="1"/>
        <end position="486"/>
    </location>
</feature>
<dbReference type="InterPro" id="IPR011701">
    <property type="entry name" value="MFS"/>
</dbReference>
<evidence type="ECO:0000256" key="7">
    <source>
        <dbReference type="ARBA" id="ARBA00023125"/>
    </source>
</evidence>
<keyword evidence="3" id="KW-0479">Metal-binding</keyword>
<evidence type="ECO:0000256" key="2">
    <source>
        <dbReference type="ARBA" id="ARBA00022692"/>
    </source>
</evidence>
<reference evidence="16" key="1">
    <citation type="journal article" date="2015" name="Genome Announc.">
        <title>Genome sequence of the AIDS-associated pathogen Penicillium marneffei (ATCC18224) and its near taxonomic relative Talaromyces stipitatus (ATCC10500).</title>
        <authorList>
            <person name="Nierman W.C."/>
            <person name="Fedorova-Abrams N.D."/>
            <person name="Andrianopoulos A."/>
        </authorList>
    </citation>
    <scope>NUCLEOTIDE SEQUENCE [LARGE SCALE GENOMIC DNA]</scope>
    <source>
        <strain evidence="16">ATCC 18224 / CBS 334.59 / QM 7333</strain>
    </source>
</reference>
<dbReference type="PROSITE" id="PS50850">
    <property type="entry name" value="MFS"/>
    <property type="match status" value="1"/>
</dbReference>
<keyword evidence="8 12" id="KW-0472">Membrane</keyword>
<evidence type="ECO:0000256" key="11">
    <source>
        <dbReference type="SAM" id="MobiDB-lite"/>
    </source>
</evidence>
<dbReference type="GO" id="GO:0003677">
    <property type="term" value="F:DNA binding"/>
    <property type="evidence" value="ECO:0007669"/>
    <property type="project" value="UniProtKB-KW"/>
</dbReference>
<dbReference type="Pfam" id="PF08493">
    <property type="entry name" value="AflR"/>
    <property type="match status" value="1"/>
</dbReference>
<dbReference type="GO" id="GO:0000981">
    <property type="term" value="F:DNA-binding transcription factor activity, RNA polymerase II-specific"/>
    <property type="evidence" value="ECO:0007669"/>
    <property type="project" value="InterPro"/>
</dbReference>
<dbReference type="Pfam" id="PF07690">
    <property type="entry name" value="MFS_1"/>
    <property type="match status" value="1"/>
</dbReference>
<feature type="transmembrane region" description="Helical" evidence="12">
    <location>
        <begin position="158"/>
        <end position="178"/>
    </location>
</feature>
<keyword evidence="16" id="KW-1185">Reference proteome</keyword>
<dbReference type="GO" id="GO:0008270">
    <property type="term" value="F:zinc ion binding"/>
    <property type="evidence" value="ECO:0007669"/>
    <property type="project" value="InterPro"/>
</dbReference>
<proteinExistence type="predicted"/>
<keyword evidence="9" id="KW-0804">Transcription</keyword>
<dbReference type="PANTHER" id="PTHR23501">
    <property type="entry name" value="MAJOR FACILITATOR SUPERFAMILY"/>
    <property type="match status" value="1"/>
</dbReference>
<evidence type="ECO:0000313" key="16">
    <source>
        <dbReference type="Proteomes" id="UP000001294"/>
    </source>
</evidence>
<accession>B6QJN0</accession>
<dbReference type="SUPFAM" id="SSF48264">
    <property type="entry name" value="Cytochrome P450"/>
    <property type="match status" value="1"/>
</dbReference>
<dbReference type="HOGENOM" id="CLU_269483_0_0_1"/>
<dbReference type="InterPro" id="IPR020846">
    <property type="entry name" value="MFS_dom"/>
</dbReference>
<evidence type="ECO:0000259" key="13">
    <source>
        <dbReference type="PROSITE" id="PS50048"/>
    </source>
</evidence>
<protein>
    <recommendedName>
        <fullName evidence="17">Major facilitator superfamily (MFS) profile domain-containing protein</fullName>
    </recommendedName>
</protein>
<dbReference type="Gene3D" id="1.20.1250.20">
    <property type="entry name" value="MFS general substrate transporter like domains"/>
    <property type="match status" value="1"/>
</dbReference>
<feature type="transmembrane region" description="Helical" evidence="12">
    <location>
        <begin position="387"/>
        <end position="408"/>
    </location>
</feature>
<evidence type="ECO:0008006" key="17">
    <source>
        <dbReference type="Google" id="ProtNLM"/>
    </source>
</evidence>
<dbReference type="Proteomes" id="UP000001294">
    <property type="component" value="Unassembled WGS sequence"/>
</dbReference>
<dbReference type="PANTHER" id="PTHR23501:SF199">
    <property type="entry name" value="MFS EFFLUX TRANSPORTER INPD-RELATED"/>
    <property type="match status" value="1"/>
</dbReference>
<feature type="region of interest" description="Disordered" evidence="11">
    <location>
        <begin position="584"/>
        <end position="629"/>
    </location>
</feature>
<sequence length="1213" mass="132257">MSAKVPTEPPPENGYDEKRSSDFNNEGTASDEARPVDEITPQDSSDADSGPQYPSGLKLFFVFIGLELAIFMLSLFLFELGSLICGVAPNSIALIVGRAIAGLGSAGLFSGSLIILAFSTPVHKRPLFTSLITSVYGIASVVGPLLGGVFTDNVTWRWCFYINLPIGGVTAVAIFFFYKAPPPQPQPKRTWIESISRFDPIGTLLFTPSIICLLIALQWGGITYPWSNGRIIALLVVFGVFYSLPLLLCSYGPVRMQLFHYVSLTLYALCVGASFFIMVYYIPLWFQAIHGTSTTHLGIDTLPMMIAVVLASLSAGFIVSTWGYYNPFMYGLVVIGSIGAGLLTTWMVDTSTGKWIGYQILFGVGIGMGMQQSIIVAQAVLPMADVPIGTCIMQFFQMFGGSLFVSVAQNQFTNHLVSGLTGISGIDPEQIVNAGATEITSLIHDPAIVHQVQVAYNSALTRAFLIALIMTCLAALGAVGVKWQSVKAPAPKPETDVLPNPCSSSLIFNIPVRYGPEWITARILLSQAMTDKSSASRRQPKLRSSCDGCGMAKLRCDRTQPECGRCVSYGLPCVYGVSWRMGKAPGGGRRTSVTQGTSSRRPGATDTDKSDGNNRNSSNNDDGDAVMMDPGLLSSLTDIPPAFELMDGNTDDLINSYLQESSLLNLTSFDFDTKLVADDCSNDLMPHDFRTGLEYTHGSSELGEYSSTSASTTQPITIQTQAYNNSQPDTDLNIPTGMTGHTCYMDAYEILRSLSVLKVSNCHSATLSKTTKMGDANWVPFDHVLRINRETSERLSSLLACSCARSSHLTLLHASIICRVLTLYQQAAACTQGGGLSNHMTMTLDPLSHHQSPTRFSPDLVSVSLGTGYSTTLSGTTASINSTTSGTTRPTTSSLTQLSNLTVTPAKMAVGVFNVDDQRVQTAVNIQLVLGETRRTERLIDQFTTRDFDGAQPTMSDPAKRDHFTFSTGRRTCPGARLAENSLYIALSGMLWSYEIRPPLVNGAEKVLDTSDNAYTEGGVTLPKPFAARFIPRSDNRLRVVKEQWERAQSEGSPPSKPFPTPDLFGPGCLYGSMPGFNGEGSVLNEALSLYVIRIVALVTIDYFNIAKRSHKFSYRIILKIENNIIEIMTIPQDTHKDELRNLAAKIQHAVENYTQGKDKNSSDVIKLCQDLQHRSESPEVFTERLTDIRFVPFYFGLFDIEITKARLQLIHI</sequence>
<feature type="transmembrane region" description="Helical" evidence="12">
    <location>
        <begin position="231"/>
        <end position="253"/>
    </location>
</feature>
<feature type="transmembrane region" description="Helical" evidence="12">
    <location>
        <begin position="59"/>
        <end position="80"/>
    </location>
</feature>
<evidence type="ECO:0000256" key="12">
    <source>
        <dbReference type="SAM" id="Phobius"/>
    </source>
</evidence>
<evidence type="ECO:0000256" key="6">
    <source>
        <dbReference type="ARBA" id="ARBA00023015"/>
    </source>
</evidence>
<evidence type="ECO:0000256" key="4">
    <source>
        <dbReference type="ARBA" id="ARBA00022989"/>
    </source>
</evidence>
<feature type="transmembrane region" description="Helical" evidence="12">
    <location>
        <begin position="302"/>
        <end position="322"/>
    </location>
</feature>
<evidence type="ECO:0000256" key="9">
    <source>
        <dbReference type="ARBA" id="ARBA00023163"/>
    </source>
</evidence>
<evidence type="ECO:0000256" key="10">
    <source>
        <dbReference type="ARBA" id="ARBA00023242"/>
    </source>
</evidence>
<evidence type="ECO:0000256" key="5">
    <source>
        <dbReference type="ARBA" id="ARBA00023004"/>
    </source>
</evidence>
<dbReference type="FunFam" id="1.20.1250.20:FF:000196">
    <property type="entry name" value="MFS toxin efflux pump (AflT)"/>
    <property type="match status" value="1"/>
</dbReference>
<evidence type="ECO:0000256" key="3">
    <source>
        <dbReference type="ARBA" id="ARBA00022723"/>
    </source>
</evidence>
<feature type="transmembrane region" description="Helical" evidence="12">
    <location>
        <begin position="259"/>
        <end position="282"/>
    </location>
</feature>
<dbReference type="GO" id="GO:0005886">
    <property type="term" value="C:plasma membrane"/>
    <property type="evidence" value="ECO:0007669"/>
    <property type="project" value="TreeGrafter"/>
</dbReference>
<keyword evidence="6" id="KW-0805">Transcription regulation</keyword>
<dbReference type="InterPro" id="IPR036864">
    <property type="entry name" value="Zn2-C6_fun-type_DNA-bd_sf"/>
</dbReference>
<dbReference type="SUPFAM" id="SSF57701">
    <property type="entry name" value="Zn2/Cys6 DNA-binding domain"/>
    <property type="match status" value="1"/>
</dbReference>
<dbReference type="SUPFAM" id="SSF103473">
    <property type="entry name" value="MFS general substrate transporter"/>
    <property type="match status" value="1"/>
</dbReference>
<dbReference type="Pfam" id="PF00172">
    <property type="entry name" value="Zn_clus"/>
    <property type="match status" value="1"/>
</dbReference>
<feature type="compositionally biased region" description="Polar residues" evidence="11">
    <location>
        <begin position="591"/>
        <end position="600"/>
    </location>
</feature>
<dbReference type="PROSITE" id="PS00086">
    <property type="entry name" value="CYTOCHROME_P450"/>
    <property type="match status" value="1"/>
</dbReference>
<dbReference type="Gene3D" id="4.10.240.10">
    <property type="entry name" value="Zn(2)-C6 fungal-type DNA-binding domain"/>
    <property type="match status" value="1"/>
</dbReference>
<feature type="region of interest" description="Disordered" evidence="11">
    <location>
        <begin position="1"/>
        <end position="50"/>
    </location>
</feature>
<dbReference type="InterPro" id="IPR001138">
    <property type="entry name" value="Zn2Cys6_DnaBD"/>
</dbReference>
<dbReference type="InterPro" id="IPR036396">
    <property type="entry name" value="Cyt_P450_sf"/>
</dbReference>
<keyword evidence="7" id="KW-0238">DNA-binding</keyword>
<dbReference type="GO" id="GO:0016705">
    <property type="term" value="F:oxidoreductase activity, acting on paired donors, with incorporation or reduction of molecular oxygen"/>
    <property type="evidence" value="ECO:0007669"/>
    <property type="project" value="InterPro"/>
</dbReference>
<dbReference type="VEuPathDB" id="FungiDB:PMAA_100910"/>
<keyword evidence="5" id="KW-0408">Iron</keyword>
<dbReference type="SMART" id="SM00066">
    <property type="entry name" value="GAL4"/>
    <property type="match status" value="1"/>
</dbReference>
<dbReference type="EMBL" id="DS995902">
    <property type="protein sequence ID" value="EEA23504.1"/>
    <property type="molecule type" value="Genomic_DNA"/>
</dbReference>
<keyword evidence="10" id="KW-0539">Nucleus</keyword>
<dbReference type="PROSITE" id="PS50048">
    <property type="entry name" value="ZN2_CY6_FUNGAL_2"/>
    <property type="match status" value="1"/>
</dbReference>
<evidence type="ECO:0000256" key="1">
    <source>
        <dbReference type="ARBA" id="ARBA00004141"/>
    </source>
</evidence>
<name>B6QJN0_TALMQ</name>
<gene>
    <name evidence="15" type="ORF">PMAA_100910</name>
</gene>
<evidence type="ECO:0000256" key="8">
    <source>
        <dbReference type="ARBA" id="ARBA00023136"/>
    </source>
</evidence>
<feature type="transmembrane region" description="Helical" evidence="12">
    <location>
        <begin position="127"/>
        <end position="146"/>
    </location>
</feature>
<organism evidence="15 16">
    <name type="scientific">Talaromyces marneffei (strain ATCC 18224 / CBS 334.59 / QM 7333)</name>
    <name type="common">Penicillium marneffei</name>
    <dbReference type="NCBI Taxonomy" id="441960"/>
    <lineage>
        <taxon>Eukaryota</taxon>
        <taxon>Fungi</taxon>
        <taxon>Dikarya</taxon>
        <taxon>Ascomycota</taxon>
        <taxon>Pezizomycotina</taxon>
        <taxon>Eurotiomycetes</taxon>
        <taxon>Eurotiomycetidae</taxon>
        <taxon>Eurotiales</taxon>
        <taxon>Trichocomaceae</taxon>
        <taxon>Talaromyces</taxon>
        <taxon>Talaromyces sect. Talaromyces</taxon>
    </lineage>
</organism>